<evidence type="ECO:0000313" key="1">
    <source>
        <dbReference type="EMBL" id="MCG4766682.1"/>
    </source>
</evidence>
<dbReference type="EMBL" id="JAKNFS010000022">
    <property type="protein sequence ID" value="MCG4766682.1"/>
    <property type="molecule type" value="Genomic_DNA"/>
</dbReference>
<dbReference type="NCBIfam" id="NF005253">
    <property type="entry name" value="PRK06762.1-4"/>
    <property type="match status" value="1"/>
</dbReference>
<dbReference type="AlphaFoldDB" id="A0AAE3F386"/>
<evidence type="ECO:0000313" key="2">
    <source>
        <dbReference type="Proteomes" id="UP001199915"/>
    </source>
</evidence>
<sequence length="179" mass="20766">MENGMTMGDCLRTNKLIILRGNSGSGKTTIAKELQQVFGNNTMLISQDVIRRDMLKVKDGENTKALPLLEELLRYGRKHSEIVILEGILNAEWYRALFELAVALYGKNIYAYYFDIPFEETVKRHKTKPNCNDFSAEDMQRWWNEKDYTSVLYETRITADQDRESIVRDICQNIISNGK</sequence>
<organism evidence="1 2">
    <name type="scientific">Fusicatenibacter saccharivorans</name>
    <dbReference type="NCBI Taxonomy" id="1150298"/>
    <lineage>
        <taxon>Bacteria</taxon>
        <taxon>Bacillati</taxon>
        <taxon>Bacillota</taxon>
        <taxon>Clostridia</taxon>
        <taxon>Lachnospirales</taxon>
        <taxon>Lachnospiraceae</taxon>
        <taxon>Fusicatenibacter</taxon>
    </lineage>
</organism>
<dbReference type="Gene3D" id="3.40.50.300">
    <property type="entry name" value="P-loop containing nucleotide triphosphate hydrolases"/>
    <property type="match status" value="1"/>
</dbReference>
<reference evidence="1" key="1">
    <citation type="submission" date="2022-01" db="EMBL/GenBank/DDBJ databases">
        <title>Collection of gut derived symbiotic bacterial strains cultured from healthy donors.</title>
        <authorList>
            <person name="Lin H."/>
            <person name="Kohout C."/>
            <person name="Waligurski E."/>
            <person name="Pamer E.G."/>
        </authorList>
    </citation>
    <scope>NUCLEOTIDE SEQUENCE</scope>
    <source>
        <strain evidence="1">DFI.5.49</strain>
    </source>
</reference>
<keyword evidence="1" id="KW-0418">Kinase</keyword>
<gene>
    <name evidence="1" type="ORF">L0N21_14380</name>
</gene>
<protein>
    <submittedName>
        <fullName evidence="1">Kinase</fullName>
    </submittedName>
</protein>
<accession>A0AAE3F386</accession>
<proteinExistence type="predicted"/>
<dbReference type="RefSeq" id="WP_226906354.1">
    <property type="nucleotide sequence ID" value="NZ_CYYV01000001.1"/>
</dbReference>
<keyword evidence="1" id="KW-0808">Transferase</keyword>
<dbReference type="SUPFAM" id="SSF52540">
    <property type="entry name" value="P-loop containing nucleoside triphosphate hydrolases"/>
    <property type="match status" value="1"/>
</dbReference>
<dbReference type="Proteomes" id="UP001199915">
    <property type="component" value="Unassembled WGS sequence"/>
</dbReference>
<dbReference type="GO" id="GO:0016301">
    <property type="term" value="F:kinase activity"/>
    <property type="evidence" value="ECO:0007669"/>
    <property type="project" value="UniProtKB-KW"/>
</dbReference>
<dbReference type="Pfam" id="PF13671">
    <property type="entry name" value="AAA_33"/>
    <property type="match status" value="1"/>
</dbReference>
<comment type="caution">
    <text evidence="1">The sequence shown here is derived from an EMBL/GenBank/DDBJ whole genome shotgun (WGS) entry which is preliminary data.</text>
</comment>
<dbReference type="InterPro" id="IPR027417">
    <property type="entry name" value="P-loop_NTPase"/>
</dbReference>
<dbReference type="NCBIfam" id="NF005255">
    <property type="entry name" value="PRK06762.2-2"/>
    <property type="match status" value="1"/>
</dbReference>
<name>A0AAE3F386_9FIRM</name>